<sequence>MPRTRTTAKKAIAGKASAAKKKKGSTKKKTNSSNGSHLDGSASDALQSTAAINVRAPCQRRRVRGRRGAHAPPRSPARRHEPAAATNDRDRPRRRDPLRSSRRS</sequence>
<feature type="compositionally biased region" description="Basic residues" evidence="1">
    <location>
        <begin position="58"/>
        <end position="69"/>
    </location>
</feature>
<dbReference type="EMBL" id="HBGF01027674">
    <property type="protein sequence ID" value="CAD9122939.1"/>
    <property type="molecule type" value="Transcribed_RNA"/>
</dbReference>
<dbReference type="AlphaFoldDB" id="A0A7S1Q706"/>
<name>A0A7S1Q706_NEODS</name>
<protein>
    <submittedName>
        <fullName evidence="2">Uncharacterized protein</fullName>
    </submittedName>
</protein>
<organism evidence="2">
    <name type="scientific">Neobodo designis</name>
    <name type="common">Flagellated protozoan</name>
    <name type="synonym">Bodo designis</name>
    <dbReference type="NCBI Taxonomy" id="312471"/>
    <lineage>
        <taxon>Eukaryota</taxon>
        <taxon>Discoba</taxon>
        <taxon>Euglenozoa</taxon>
        <taxon>Kinetoplastea</taxon>
        <taxon>Metakinetoplastina</taxon>
        <taxon>Neobodonida</taxon>
        <taxon>Neobodo</taxon>
    </lineage>
</organism>
<proteinExistence type="predicted"/>
<feature type="compositionally biased region" description="Basic residues" evidence="1">
    <location>
        <begin position="18"/>
        <end position="30"/>
    </location>
</feature>
<evidence type="ECO:0000313" key="2">
    <source>
        <dbReference type="EMBL" id="CAD9122939.1"/>
    </source>
</evidence>
<accession>A0A7S1Q706</accession>
<feature type="compositionally biased region" description="Basic and acidic residues" evidence="1">
    <location>
        <begin position="78"/>
        <end position="104"/>
    </location>
</feature>
<evidence type="ECO:0000256" key="1">
    <source>
        <dbReference type="SAM" id="MobiDB-lite"/>
    </source>
</evidence>
<gene>
    <name evidence="2" type="ORF">NDES1114_LOCUS18336</name>
</gene>
<feature type="region of interest" description="Disordered" evidence="1">
    <location>
        <begin position="1"/>
        <end position="104"/>
    </location>
</feature>
<reference evidence="2" key="1">
    <citation type="submission" date="2021-01" db="EMBL/GenBank/DDBJ databases">
        <authorList>
            <person name="Corre E."/>
            <person name="Pelletier E."/>
            <person name="Niang G."/>
            <person name="Scheremetjew M."/>
            <person name="Finn R."/>
            <person name="Kale V."/>
            <person name="Holt S."/>
            <person name="Cochrane G."/>
            <person name="Meng A."/>
            <person name="Brown T."/>
            <person name="Cohen L."/>
        </authorList>
    </citation>
    <scope>NUCLEOTIDE SEQUENCE</scope>
    <source>
        <strain evidence="2">CCAP 1951/1</strain>
    </source>
</reference>